<protein>
    <submittedName>
        <fullName evidence="8">Major Facilitator Superfamily protein</fullName>
    </submittedName>
</protein>
<dbReference type="PANTHER" id="PTHR42688:SF1">
    <property type="entry name" value="BLR5212 PROTEIN"/>
    <property type="match status" value="1"/>
</dbReference>
<dbReference type="AlphaFoldDB" id="A0A0P1MTW9"/>
<dbReference type="PROSITE" id="PS50850">
    <property type="entry name" value="MFS"/>
    <property type="match status" value="1"/>
</dbReference>
<keyword evidence="2" id="KW-1003">Cell membrane</keyword>
<dbReference type="Gene3D" id="1.20.1250.20">
    <property type="entry name" value="MFS general substrate transporter like domains"/>
    <property type="match status" value="2"/>
</dbReference>
<feature type="transmembrane region" description="Helical" evidence="6">
    <location>
        <begin position="249"/>
        <end position="269"/>
    </location>
</feature>
<dbReference type="SUPFAM" id="SSF103473">
    <property type="entry name" value="MFS general substrate transporter"/>
    <property type="match status" value="1"/>
</dbReference>
<keyword evidence="4 6" id="KW-1133">Transmembrane helix</keyword>
<dbReference type="GO" id="GO:0005886">
    <property type="term" value="C:plasma membrane"/>
    <property type="evidence" value="ECO:0007669"/>
    <property type="project" value="UniProtKB-SubCell"/>
</dbReference>
<evidence type="ECO:0000313" key="9">
    <source>
        <dbReference type="Proteomes" id="UP000199197"/>
    </source>
</evidence>
<dbReference type="InterPro" id="IPR020846">
    <property type="entry name" value="MFS_dom"/>
</dbReference>
<dbReference type="RefSeq" id="WP_092348419.1">
    <property type="nucleotide sequence ID" value="NZ_CZVW01000005.1"/>
</dbReference>
<evidence type="ECO:0000259" key="7">
    <source>
        <dbReference type="PROSITE" id="PS50850"/>
    </source>
</evidence>
<feature type="transmembrane region" description="Helical" evidence="6">
    <location>
        <begin position="360"/>
        <end position="382"/>
    </location>
</feature>
<dbReference type="CDD" id="cd17370">
    <property type="entry name" value="MFS_MJ1317_like"/>
    <property type="match status" value="1"/>
</dbReference>
<dbReference type="InterPro" id="IPR036259">
    <property type="entry name" value="MFS_trans_sf"/>
</dbReference>
<sequence length="388" mass="42533">MNATKSKAIKAVVLLGFVSLFADVTYEGARGITGPFLYTLGASAGIVGLVSGLGELTGYGVRLISGYISDKIRRYWLMTVLGYFINLVSVPLLAFAGKWEIASVLIIAERFGKAVRTPARDTIISYASSNIGYGKGFALHEVLDQIGAIVGPLIVASVIYASNSYKNAFLILGIPALLSLATLIATMIIYPNPEKLEVKDEKKGTDRFGKIFLIYLVFTALTICGYPHFQLVSYHFKKIQIVGDEIIPVLFAVAMGVDALTAIVAGFLFDRFRLKILFLIPIFSMPITILAFGIDNLIAVIFSVILWGIVMGFQETIMKSAIAELVTAERRGFAFGIFHGLFGLAWFVGSFIMGKLYEVSIFYLVLFSIALQVLSLLFYLNLRCFDHA</sequence>
<dbReference type="InterPro" id="IPR052425">
    <property type="entry name" value="Uncharacterized_MFS-type"/>
</dbReference>
<dbReference type="Pfam" id="PF07690">
    <property type="entry name" value="MFS_1"/>
    <property type="match status" value="2"/>
</dbReference>
<evidence type="ECO:0000256" key="5">
    <source>
        <dbReference type="ARBA" id="ARBA00023136"/>
    </source>
</evidence>
<feature type="domain" description="Major facilitator superfamily (MFS) profile" evidence="7">
    <location>
        <begin position="8"/>
        <end position="384"/>
    </location>
</feature>
<evidence type="ECO:0000256" key="4">
    <source>
        <dbReference type="ARBA" id="ARBA00022989"/>
    </source>
</evidence>
<feature type="transmembrane region" description="Helical" evidence="6">
    <location>
        <begin position="211"/>
        <end position="229"/>
    </location>
</feature>
<comment type="subcellular location">
    <subcellularLocation>
        <location evidence="1">Cell membrane</location>
        <topology evidence="1">Multi-pass membrane protein</topology>
    </subcellularLocation>
</comment>
<reference evidence="9" key="1">
    <citation type="submission" date="2015-11" db="EMBL/GenBank/DDBJ databases">
        <authorList>
            <person name="Varghese N."/>
        </authorList>
    </citation>
    <scope>NUCLEOTIDE SEQUENCE [LARGE SCALE GENOMIC DNA]</scope>
    <source>
        <strain evidence="9">JGI-23</strain>
    </source>
</reference>
<feature type="transmembrane region" description="Helical" evidence="6">
    <location>
        <begin position="75"/>
        <end position="96"/>
    </location>
</feature>
<keyword evidence="3 6" id="KW-0812">Transmembrane</keyword>
<feature type="transmembrane region" description="Helical" evidence="6">
    <location>
        <begin position="168"/>
        <end position="190"/>
    </location>
</feature>
<gene>
    <name evidence="8" type="ORF">JGI23_00642</name>
</gene>
<evidence type="ECO:0000256" key="6">
    <source>
        <dbReference type="SAM" id="Phobius"/>
    </source>
</evidence>
<feature type="transmembrane region" description="Helical" evidence="6">
    <location>
        <begin position="333"/>
        <end position="354"/>
    </location>
</feature>
<dbReference type="OrthoDB" id="9803985at2"/>
<evidence type="ECO:0000313" key="8">
    <source>
        <dbReference type="EMBL" id="CUS99285.1"/>
    </source>
</evidence>
<keyword evidence="5 6" id="KW-0472">Membrane</keyword>
<dbReference type="PANTHER" id="PTHR42688">
    <property type="entry name" value="CONSERVED PROTEIN"/>
    <property type="match status" value="1"/>
</dbReference>
<proteinExistence type="predicted"/>
<dbReference type="InterPro" id="IPR011701">
    <property type="entry name" value="MFS"/>
</dbReference>
<keyword evidence="9" id="KW-1185">Reference proteome</keyword>
<name>A0A0P1MTW9_9BACT</name>
<evidence type="ECO:0000256" key="3">
    <source>
        <dbReference type="ARBA" id="ARBA00022692"/>
    </source>
</evidence>
<dbReference type="EMBL" id="CZVW01000005">
    <property type="protein sequence ID" value="CUS99285.1"/>
    <property type="molecule type" value="Genomic_DNA"/>
</dbReference>
<feature type="transmembrane region" description="Helical" evidence="6">
    <location>
        <begin position="300"/>
        <end position="321"/>
    </location>
</feature>
<evidence type="ECO:0000256" key="2">
    <source>
        <dbReference type="ARBA" id="ARBA00022475"/>
    </source>
</evidence>
<evidence type="ECO:0000256" key="1">
    <source>
        <dbReference type="ARBA" id="ARBA00004651"/>
    </source>
</evidence>
<dbReference type="GO" id="GO:0022857">
    <property type="term" value="F:transmembrane transporter activity"/>
    <property type="evidence" value="ECO:0007669"/>
    <property type="project" value="InterPro"/>
</dbReference>
<accession>A0A0P1MTW9</accession>
<dbReference type="Proteomes" id="UP000199197">
    <property type="component" value="Unassembled WGS sequence"/>
</dbReference>
<organism evidence="8 9">
    <name type="scientific">Candidatus Chryseopegocella kryptomonas</name>
    <dbReference type="NCBI Taxonomy" id="1633643"/>
    <lineage>
        <taxon>Bacteria</taxon>
        <taxon>Pseudomonadati</taxon>
        <taxon>Candidatus Kryptoniota</taxon>
        <taxon>Candidatus Chryseopegocella</taxon>
    </lineage>
</organism>